<sequence length="63" mass="7164">MGREAQGPFLRSSTPWACGLLPFSCLKAHHPLPHLRSHKNFISNTHYVCAPKMLDEIPERILI</sequence>
<dbReference type="InParanoid" id="A0A2P5D779"/>
<name>A0A2P5D779_TREOI</name>
<evidence type="ECO:0000313" key="1">
    <source>
        <dbReference type="EMBL" id="PON69167.1"/>
    </source>
</evidence>
<organism evidence="1 2">
    <name type="scientific">Trema orientale</name>
    <name type="common">Charcoal tree</name>
    <name type="synonym">Celtis orientalis</name>
    <dbReference type="NCBI Taxonomy" id="63057"/>
    <lineage>
        <taxon>Eukaryota</taxon>
        <taxon>Viridiplantae</taxon>
        <taxon>Streptophyta</taxon>
        <taxon>Embryophyta</taxon>
        <taxon>Tracheophyta</taxon>
        <taxon>Spermatophyta</taxon>
        <taxon>Magnoliopsida</taxon>
        <taxon>eudicotyledons</taxon>
        <taxon>Gunneridae</taxon>
        <taxon>Pentapetalae</taxon>
        <taxon>rosids</taxon>
        <taxon>fabids</taxon>
        <taxon>Rosales</taxon>
        <taxon>Cannabaceae</taxon>
        <taxon>Trema</taxon>
    </lineage>
</organism>
<accession>A0A2P5D779</accession>
<dbReference type="EMBL" id="JXTC01000290">
    <property type="protein sequence ID" value="PON69167.1"/>
    <property type="molecule type" value="Genomic_DNA"/>
</dbReference>
<reference evidence="2" key="1">
    <citation type="submission" date="2016-06" db="EMBL/GenBank/DDBJ databases">
        <title>Parallel loss of symbiosis genes in relatives of nitrogen-fixing non-legume Parasponia.</title>
        <authorList>
            <person name="Van Velzen R."/>
            <person name="Holmer R."/>
            <person name="Bu F."/>
            <person name="Rutten L."/>
            <person name="Van Zeijl A."/>
            <person name="Liu W."/>
            <person name="Santuari L."/>
            <person name="Cao Q."/>
            <person name="Sharma T."/>
            <person name="Shen D."/>
            <person name="Roswanjaya Y."/>
            <person name="Wardhani T."/>
            <person name="Kalhor M.S."/>
            <person name="Jansen J."/>
            <person name="Van den Hoogen J."/>
            <person name="Gungor B."/>
            <person name="Hartog M."/>
            <person name="Hontelez J."/>
            <person name="Verver J."/>
            <person name="Yang W.-C."/>
            <person name="Schijlen E."/>
            <person name="Repin R."/>
            <person name="Schilthuizen M."/>
            <person name="Schranz E."/>
            <person name="Heidstra R."/>
            <person name="Miyata K."/>
            <person name="Fedorova E."/>
            <person name="Kohlen W."/>
            <person name="Bisseling T."/>
            <person name="Smit S."/>
            <person name="Geurts R."/>
        </authorList>
    </citation>
    <scope>NUCLEOTIDE SEQUENCE [LARGE SCALE GENOMIC DNA]</scope>
    <source>
        <strain evidence="2">cv. RG33-2</strain>
    </source>
</reference>
<keyword evidence="2" id="KW-1185">Reference proteome</keyword>
<proteinExistence type="predicted"/>
<evidence type="ECO:0000313" key="2">
    <source>
        <dbReference type="Proteomes" id="UP000237000"/>
    </source>
</evidence>
<dbReference type="AlphaFoldDB" id="A0A2P5D779"/>
<dbReference type="Proteomes" id="UP000237000">
    <property type="component" value="Unassembled WGS sequence"/>
</dbReference>
<comment type="caution">
    <text evidence="1">The sequence shown here is derived from an EMBL/GenBank/DDBJ whole genome shotgun (WGS) entry which is preliminary data.</text>
</comment>
<gene>
    <name evidence="1" type="ORF">TorRG33x02_259940</name>
</gene>
<protein>
    <submittedName>
        <fullName evidence="1">Uncharacterized protein</fullName>
    </submittedName>
</protein>